<dbReference type="Pfam" id="PF22752">
    <property type="entry name" value="DUF488-N3i"/>
    <property type="match status" value="1"/>
</dbReference>
<dbReference type="PANTHER" id="PTHR36849">
    <property type="entry name" value="CYTOPLASMIC PROTEIN-RELATED"/>
    <property type="match status" value="1"/>
</dbReference>
<evidence type="ECO:0000313" key="1">
    <source>
        <dbReference type="EMBL" id="EAY01858.1"/>
    </source>
</evidence>
<dbReference type="InParanoid" id="A2EZT6"/>
<dbReference type="VEuPathDB" id="TrichDB:TVAGG3_0816800"/>
<dbReference type="Proteomes" id="UP000001542">
    <property type="component" value="Unassembled WGS sequence"/>
</dbReference>
<dbReference type="eggNOG" id="ENOG502T25F">
    <property type="taxonomic scope" value="Eukaryota"/>
</dbReference>
<dbReference type="VEuPathDB" id="TrichDB:TVAG_003130"/>
<proteinExistence type="predicted"/>
<dbReference type="InterPro" id="IPR052552">
    <property type="entry name" value="YeaO-like"/>
</dbReference>
<accession>A2EZT6</accession>
<dbReference type="RefSeq" id="XP_001314405.1">
    <property type="nucleotide sequence ID" value="XM_001314386.1"/>
</dbReference>
<sequence>MNVLKIKRIYQPVEESDGYRVLVDRLWPRRVKKEAAKLDEWNKDVTPSTEIRKMFNHEEEKFDEFKKLYLDELNKNSKAGEFAFKIRDILKNSNVTFLYAARNENCNHAMILEEWVEEHIK</sequence>
<dbReference type="KEGG" id="tva:4759687"/>
<protein>
    <recommendedName>
        <fullName evidence="3">DUF488 domain-containing protein</fullName>
    </recommendedName>
</protein>
<reference evidence="1" key="2">
    <citation type="journal article" date="2007" name="Science">
        <title>Draft genome sequence of the sexually transmitted pathogen Trichomonas vaginalis.</title>
        <authorList>
            <person name="Carlton J.M."/>
            <person name="Hirt R.P."/>
            <person name="Silva J.C."/>
            <person name="Delcher A.L."/>
            <person name="Schatz M."/>
            <person name="Zhao Q."/>
            <person name="Wortman J.R."/>
            <person name="Bidwell S.L."/>
            <person name="Alsmark U.C.M."/>
            <person name="Besteiro S."/>
            <person name="Sicheritz-Ponten T."/>
            <person name="Noel C.J."/>
            <person name="Dacks J.B."/>
            <person name="Foster P.G."/>
            <person name="Simillion C."/>
            <person name="Van de Peer Y."/>
            <person name="Miranda-Saavedra D."/>
            <person name="Barton G.J."/>
            <person name="Westrop G.D."/>
            <person name="Mueller S."/>
            <person name="Dessi D."/>
            <person name="Fiori P.L."/>
            <person name="Ren Q."/>
            <person name="Paulsen I."/>
            <person name="Zhang H."/>
            <person name="Bastida-Corcuera F.D."/>
            <person name="Simoes-Barbosa A."/>
            <person name="Brown M.T."/>
            <person name="Hayes R.D."/>
            <person name="Mukherjee M."/>
            <person name="Okumura C.Y."/>
            <person name="Schneider R."/>
            <person name="Smith A.J."/>
            <person name="Vanacova S."/>
            <person name="Villalvazo M."/>
            <person name="Haas B.J."/>
            <person name="Pertea M."/>
            <person name="Feldblyum T.V."/>
            <person name="Utterback T.R."/>
            <person name="Shu C.L."/>
            <person name="Osoegawa K."/>
            <person name="de Jong P.J."/>
            <person name="Hrdy I."/>
            <person name="Horvathova L."/>
            <person name="Zubacova Z."/>
            <person name="Dolezal P."/>
            <person name="Malik S.B."/>
            <person name="Logsdon J.M. Jr."/>
            <person name="Henze K."/>
            <person name="Gupta A."/>
            <person name="Wang C.C."/>
            <person name="Dunne R.L."/>
            <person name="Upcroft J.A."/>
            <person name="Upcroft P."/>
            <person name="White O."/>
            <person name="Salzberg S.L."/>
            <person name="Tang P."/>
            <person name="Chiu C.-H."/>
            <person name="Lee Y.-S."/>
            <person name="Embley T.M."/>
            <person name="Coombs G.H."/>
            <person name="Mottram J.C."/>
            <person name="Tachezy J."/>
            <person name="Fraser-Liggett C.M."/>
            <person name="Johnson P.J."/>
        </authorList>
    </citation>
    <scope>NUCLEOTIDE SEQUENCE [LARGE SCALE GENOMIC DNA]</scope>
    <source>
        <strain evidence="1">G3</strain>
    </source>
</reference>
<name>A2EZT6_TRIV3</name>
<dbReference type="PANTHER" id="PTHR36849:SF1">
    <property type="entry name" value="CYTOPLASMIC PROTEIN"/>
    <property type="match status" value="1"/>
</dbReference>
<evidence type="ECO:0000313" key="2">
    <source>
        <dbReference type="Proteomes" id="UP000001542"/>
    </source>
</evidence>
<dbReference type="EMBL" id="DS113555">
    <property type="protein sequence ID" value="EAY01858.1"/>
    <property type="molecule type" value="Genomic_DNA"/>
</dbReference>
<dbReference type="AlphaFoldDB" id="A2EZT6"/>
<gene>
    <name evidence="1" type="ORF">TVAG_003130</name>
</gene>
<keyword evidence="2" id="KW-1185">Reference proteome</keyword>
<dbReference type="OrthoDB" id="4404343at2759"/>
<evidence type="ECO:0008006" key="3">
    <source>
        <dbReference type="Google" id="ProtNLM"/>
    </source>
</evidence>
<reference evidence="1" key="1">
    <citation type="submission" date="2006-10" db="EMBL/GenBank/DDBJ databases">
        <authorList>
            <person name="Amadeo P."/>
            <person name="Zhao Q."/>
            <person name="Wortman J."/>
            <person name="Fraser-Liggett C."/>
            <person name="Carlton J."/>
        </authorList>
    </citation>
    <scope>NUCLEOTIDE SEQUENCE</scope>
    <source>
        <strain evidence="1">G3</strain>
    </source>
</reference>
<organism evidence="1 2">
    <name type="scientific">Trichomonas vaginalis (strain ATCC PRA-98 / G3)</name>
    <dbReference type="NCBI Taxonomy" id="412133"/>
    <lineage>
        <taxon>Eukaryota</taxon>
        <taxon>Metamonada</taxon>
        <taxon>Parabasalia</taxon>
        <taxon>Trichomonadida</taxon>
        <taxon>Trichomonadidae</taxon>
        <taxon>Trichomonas</taxon>
    </lineage>
</organism>